<sequence>MPTVGEQLRARREAMGLSLQDLAGVTKIRADLLHALEEGRYEQFTAPVYVKGSVRSYAQALKLDPAPLLRQLDAELSGDLRLSGPPPLSPNEPTILDKALFHIARLSWTQVLLGLAVVLSLGLWLGERILRDPARVERALQGMRPSVYKGTVPPTMHTLSLPPVRPAGSSGVSP</sequence>
<feature type="transmembrane region" description="Helical" evidence="1">
    <location>
        <begin position="106"/>
        <end position="125"/>
    </location>
</feature>
<protein>
    <submittedName>
        <fullName evidence="2">Helix-turn-helix domain-containing protein</fullName>
    </submittedName>
</protein>
<keyword evidence="1" id="KW-0812">Transmembrane</keyword>
<name>A0A6M1RK27_9BACT</name>
<dbReference type="InterPro" id="IPR010982">
    <property type="entry name" value="Lambda_DNA-bd_dom_sf"/>
</dbReference>
<keyword evidence="3" id="KW-1185">Reference proteome</keyword>
<evidence type="ECO:0000313" key="2">
    <source>
        <dbReference type="EMBL" id="NGO40106.1"/>
    </source>
</evidence>
<keyword evidence="1" id="KW-1133">Transmembrane helix</keyword>
<comment type="caution">
    <text evidence="2">The sequence shown here is derived from an EMBL/GenBank/DDBJ whole genome shotgun (WGS) entry which is preliminary data.</text>
</comment>
<keyword evidence="1" id="KW-0472">Membrane</keyword>
<dbReference type="RefSeq" id="WP_165108419.1">
    <property type="nucleotide sequence ID" value="NZ_JAAKYA010000079.1"/>
</dbReference>
<gene>
    <name evidence="2" type="ORF">G4L39_11985</name>
</gene>
<reference evidence="2 3" key="1">
    <citation type="submission" date="2020-02" db="EMBL/GenBank/DDBJ databases">
        <title>Draft genome sequence of Limisphaera ngatamarikiensis NGM72.4T, a thermophilic Verrucomicrobia grouped in subdivision 3.</title>
        <authorList>
            <person name="Carere C.R."/>
            <person name="Steen J."/>
            <person name="Hugenholtz P."/>
            <person name="Stott M.B."/>
        </authorList>
    </citation>
    <scope>NUCLEOTIDE SEQUENCE [LARGE SCALE GENOMIC DNA]</scope>
    <source>
        <strain evidence="2 3">NGM72.4</strain>
    </source>
</reference>
<dbReference type="SUPFAM" id="SSF47413">
    <property type="entry name" value="lambda repressor-like DNA-binding domains"/>
    <property type="match status" value="1"/>
</dbReference>
<dbReference type="EMBL" id="JAAKYA010000079">
    <property type="protein sequence ID" value="NGO40106.1"/>
    <property type="molecule type" value="Genomic_DNA"/>
</dbReference>
<proteinExistence type="predicted"/>
<accession>A0A6M1RK27</accession>
<dbReference type="Gene3D" id="1.10.260.40">
    <property type="entry name" value="lambda repressor-like DNA-binding domains"/>
    <property type="match status" value="1"/>
</dbReference>
<dbReference type="PANTHER" id="PTHR34475">
    <property type="match status" value="1"/>
</dbReference>
<dbReference type="InterPro" id="IPR050400">
    <property type="entry name" value="Bact_Cytoskel_RodZ"/>
</dbReference>
<dbReference type="AlphaFoldDB" id="A0A6M1RK27"/>
<evidence type="ECO:0000313" key="3">
    <source>
        <dbReference type="Proteomes" id="UP000477311"/>
    </source>
</evidence>
<evidence type="ECO:0000256" key="1">
    <source>
        <dbReference type="SAM" id="Phobius"/>
    </source>
</evidence>
<organism evidence="2 3">
    <name type="scientific">Limisphaera ngatamarikiensis</name>
    <dbReference type="NCBI Taxonomy" id="1324935"/>
    <lineage>
        <taxon>Bacteria</taxon>
        <taxon>Pseudomonadati</taxon>
        <taxon>Verrucomicrobiota</taxon>
        <taxon>Verrucomicrobiia</taxon>
        <taxon>Limisphaerales</taxon>
        <taxon>Limisphaeraceae</taxon>
        <taxon>Limisphaera</taxon>
    </lineage>
</organism>
<dbReference type="PANTHER" id="PTHR34475:SF1">
    <property type="entry name" value="CYTOSKELETON PROTEIN RODZ"/>
    <property type="match status" value="1"/>
</dbReference>
<dbReference type="Proteomes" id="UP000477311">
    <property type="component" value="Unassembled WGS sequence"/>
</dbReference>
<dbReference type="GO" id="GO:0003677">
    <property type="term" value="F:DNA binding"/>
    <property type="evidence" value="ECO:0007669"/>
    <property type="project" value="InterPro"/>
</dbReference>
<dbReference type="Pfam" id="PF13413">
    <property type="entry name" value="HTH_25"/>
    <property type="match status" value="1"/>
</dbReference>
<dbReference type="CDD" id="cd00093">
    <property type="entry name" value="HTH_XRE"/>
    <property type="match status" value="1"/>
</dbReference>
<dbReference type="InterPro" id="IPR001387">
    <property type="entry name" value="Cro/C1-type_HTH"/>
</dbReference>